<evidence type="ECO:0000256" key="3">
    <source>
        <dbReference type="PIRSR" id="PIRSR000103-1"/>
    </source>
</evidence>
<feature type="domain" description="6-phosphogluconate dehydrogenase NADP-binding" evidence="4">
    <location>
        <begin position="37"/>
        <end position="187"/>
    </location>
</feature>
<proteinExistence type="predicted"/>
<evidence type="ECO:0000259" key="5">
    <source>
        <dbReference type="Pfam" id="PF14833"/>
    </source>
</evidence>
<protein>
    <submittedName>
        <fullName evidence="6">NAD-binding protein</fullName>
    </submittedName>
</protein>
<dbReference type="EMBL" id="WNKZ01000030">
    <property type="protein sequence ID" value="MTV53498.1"/>
    <property type="molecule type" value="Genomic_DNA"/>
</dbReference>
<dbReference type="Pfam" id="PF14833">
    <property type="entry name" value="NAD_binding_11"/>
    <property type="match status" value="1"/>
</dbReference>
<evidence type="ECO:0000259" key="4">
    <source>
        <dbReference type="Pfam" id="PF03446"/>
    </source>
</evidence>
<dbReference type="InterPro" id="IPR006115">
    <property type="entry name" value="6PGDH_NADP-bd"/>
</dbReference>
<keyword evidence="2" id="KW-0520">NAD</keyword>
<dbReference type="GO" id="GO:0016491">
    <property type="term" value="F:oxidoreductase activity"/>
    <property type="evidence" value="ECO:0007669"/>
    <property type="project" value="UniProtKB-KW"/>
</dbReference>
<dbReference type="PANTHER" id="PTHR43060:SF15">
    <property type="entry name" value="3-HYDROXYISOBUTYRATE DEHYDROGENASE-LIKE 1, MITOCHONDRIAL-RELATED"/>
    <property type="match status" value="1"/>
</dbReference>
<dbReference type="Proteomes" id="UP000430634">
    <property type="component" value="Unassembled WGS sequence"/>
</dbReference>
<sequence length="332" mass="34121">MASLYSSSQNPSGNQTDVKIAAIVNVLESKIVALFSKIAFLGMGLMGDPMARRLLAAGLPVTVWNRTVSKAEALAEAGATVAPLLADAVREADVVITMLEAGPVVGAVIDAALPALRSGTLWIDMSSTRQAEAQDFHARLAAAGCRFVDAPVSGGVGGAQAGTLAIMAGGGEDDIEGARPVFEAMGRLTRVGPAGAGQVAKLCNQLIVGGTINIVAEALLLAQAAGADPASVRAAIRGGFAESKVLDVHGQRMLERNWLPGGQVTTQLKDMHNILAAAAAAGVALPVTSLVTERYESIRDVYPQADHAAALLALERLNPGQRVGDAPDRLPE</sequence>
<dbReference type="Gene3D" id="3.40.50.720">
    <property type="entry name" value="NAD(P)-binding Rossmann-like Domain"/>
    <property type="match status" value="1"/>
</dbReference>
<dbReference type="OrthoDB" id="9777604at2"/>
<dbReference type="Pfam" id="PF03446">
    <property type="entry name" value="NAD_binding_2"/>
    <property type="match status" value="1"/>
</dbReference>
<dbReference type="InterPro" id="IPR036291">
    <property type="entry name" value="NAD(P)-bd_dom_sf"/>
</dbReference>
<evidence type="ECO:0000313" key="6">
    <source>
        <dbReference type="EMBL" id="MTV53498.1"/>
    </source>
</evidence>
<dbReference type="InterPro" id="IPR013328">
    <property type="entry name" value="6PGD_dom2"/>
</dbReference>
<evidence type="ECO:0000313" key="7">
    <source>
        <dbReference type="Proteomes" id="UP000430634"/>
    </source>
</evidence>
<dbReference type="Gene3D" id="1.10.1040.10">
    <property type="entry name" value="N-(1-d-carboxylethyl)-l-norvaline Dehydrogenase, domain 2"/>
    <property type="match status" value="1"/>
</dbReference>
<evidence type="ECO:0000256" key="1">
    <source>
        <dbReference type="ARBA" id="ARBA00023002"/>
    </source>
</evidence>
<evidence type="ECO:0000256" key="2">
    <source>
        <dbReference type="ARBA" id="ARBA00023027"/>
    </source>
</evidence>
<dbReference type="InterPro" id="IPR008927">
    <property type="entry name" value="6-PGluconate_DH-like_C_sf"/>
</dbReference>
<dbReference type="InterPro" id="IPR015815">
    <property type="entry name" value="HIBADH-related"/>
</dbReference>
<dbReference type="SUPFAM" id="SSF48179">
    <property type="entry name" value="6-phosphogluconate dehydrogenase C-terminal domain-like"/>
    <property type="match status" value="1"/>
</dbReference>
<name>A0A6I3SW53_9BURK</name>
<dbReference type="AlphaFoldDB" id="A0A6I3SW53"/>
<organism evidence="6 7">
    <name type="scientific">Pseudoduganella buxea</name>
    <dbReference type="NCBI Taxonomy" id="1949069"/>
    <lineage>
        <taxon>Bacteria</taxon>
        <taxon>Pseudomonadati</taxon>
        <taxon>Pseudomonadota</taxon>
        <taxon>Betaproteobacteria</taxon>
        <taxon>Burkholderiales</taxon>
        <taxon>Oxalobacteraceae</taxon>
        <taxon>Telluria group</taxon>
        <taxon>Pseudoduganella</taxon>
    </lineage>
</organism>
<accession>A0A6I3SW53</accession>
<keyword evidence="1" id="KW-0560">Oxidoreductase</keyword>
<feature type="domain" description="3-hydroxyisobutyrate dehydrogenase-like NAD-binding" evidence="5">
    <location>
        <begin position="195"/>
        <end position="311"/>
    </location>
</feature>
<reference evidence="6 7" key="1">
    <citation type="submission" date="2019-11" db="EMBL/GenBank/DDBJ databases">
        <title>Type strains purchased from KCTC, JCM and DSMZ.</title>
        <authorList>
            <person name="Lu H."/>
        </authorList>
    </citation>
    <scope>NUCLEOTIDE SEQUENCE [LARGE SCALE GENOMIC DNA]</scope>
    <source>
        <strain evidence="6 7">KCTC 52429</strain>
    </source>
</reference>
<dbReference type="PANTHER" id="PTHR43060">
    <property type="entry name" value="3-HYDROXYISOBUTYRATE DEHYDROGENASE-LIKE 1, MITOCHONDRIAL-RELATED"/>
    <property type="match status" value="1"/>
</dbReference>
<dbReference type="InterPro" id="IPR029154">
    <property type="entry name" value="HIBADH-like_NADP-bd"/>
</dbReference>
<dbReference type="GO" id="GO:0051287">
    <property type="term" value="F:NAD binding"/>
    <property type="evidence" value="ECO:0007669"/>
    <property type="project" value="InterPro"/>
</dbReference>
<comment type="caution">
    <text evidence="6">The sequence shown here is derived from an EMBL/GenBank/DDBJ whole genome shotgun (WGS) entry which is preliminary data.</text>
</comment>
<dbReference type="PIRSF" id="PIRSF000103">
    <property type="entry name" value="HIBADH"/>
    <property type="match status" value="1"/>
</dbReference>
<dbReference type="GO" id="GO:0050661">
    <property type="term" value="F:NADP binding"/>
    <property type="evidence" value="ECO:0007669"/>
    <property type="project" value="InterPro"/>
</dbReference>
<dbReference type="SUPFAM" id="SSF51735">
    <property type="entry name" value="NAD(P)-binding Rossmann-fold domains"/>
    <property type="match status" value="1"/>
</dbReference>
<feature type="active site" evidence="3">
    <location>
        <position position="201"/>
    </location>
</feature>
<gene>
    <name evidence="6" type="ORF">GM672_12250</name>
</gene>